<dbReference type="SUPFAM" id="SSF53098">
    <property type="entry name" value="Ribonuclease H-like"/>
    <property type="match status" value="1"/>
</dbReference>
<dbReference type="InterPro" id="IPR006054">
    <property type="entry name" value="DnaQ"/>
</dbReference>
<evidence type="ECO:0000313" key="2">
    <source>
        <dbReference type="EMBL" id="SVD13016.1"/>
    </source>
</evidence>
<dbReference type="EMBL" id="UINC01131359">
    <property type="protein sequence ID" value="SVD13016.1"/>
    <property type="molecule type" value="Genomic_DNA"/>
</dbReference>
<name>A0A382ST21_9ZZZZ</name>
<accession>A0A382ST21</accession>
<evidence type="ECO:0000259" key="1">
    <source>
        <dbReference type="SMART" id="SM00479"/>
    </source>
</evidence>
<dbReference type="GO" id="GO:0045004">
    <property type="term" value="P:DNA replication proofreading"/>
    <property type="evidence" value="ECO:0007669"/>
    <property type="project" value="TreeGrafter"/>
</dbReference>
<dbReference type="Gene3D" id="3.30.420.10">
    <property type="entry name" value="Ribonuclease H-like superfamily/Ribonuclease H"/>
    <property type="match status" value="1"/>
</dbReference>
<dbReference type="Pfam" id="PF00929">
    <property type="entry name" value="RNase_T"/>
    <property type="match status" value="1"/>
</dbReference>
<dbReference type="GO" id="GO:0008408">
    <property type="term" value="F:3'-5' exonuclease activity"/>
    <property type="evidence" value="ECO:0007669"/>
    <property type="project" value="TreeGrafter"/>
</dbReference>
<dbReference type="AlphaFoldDB" id="A0A382ST21"/>
<dbReference type="PANTHER" id="PTHR30231">
    <property type="entry name" value="DNA POLYMERASE III SUBUNIT EPSILON"/>
    <property type="match status" value="1"/>
</dbReference>
<dbReference type="InterPro" id="IPR036397">
    <property type="entry name" value="RNaseH_sf"/>
</dbReference>
<dbReference type="NCBIfam" id="TIGR00573">
    <property type="entry name" value="dnaq"/>
    <property type="match status" value="1"/>
</dbReference>
<dbReference type="InterPro" id="IPR013520">
    <property type="entry name" value="Ribonucl_H"/>
</dbReference>
<dbReference type="GO" id="GO:0003887">
    <property type="term" value="F:DNA-directed DNA polymerase activity"/>
    <property type="evidence" value="ECO:0007669"/>
    <property type="project" value="InterPro"/>
</dbReference>
<feature type="domain" description="Exonuclease" evidence="1">
    <location>
        <begin position="13"/>
        <end position="174"/>
    </location>
</feature>
<organism evidence="2">
    <name type="scientific">marine metagenome</name>
    <dbReference type="NCBI Taxonomy" id="408172"/>
    <lineage>
        <taxon>unclassified sequences</taxon>
        <taxon>metagenomes</taxon>
        <taxon>ecological metagenomes</taxon>
    </lineage>
</organism>
<reference evidence="2" key="1">
    <citation type="submission" date="2018-05" db="EMBL/GenBank/DDBJ databases">
        <authorList>
            <person name="Lanie J.A."/>
            <person name="Ng W.-L."/>
            <person name="Kazmierczak K.M."/>
            <person name="Andrzejewski T.M."/>
            <person name="Davidsen T.M."/>
            <person name="Wayne K.J."/>
            <person name="Tettelin H."/>
            <person name="Glass J.I."/>
            <person name="Rusch D."/>
            <person name="Podicherti R."/>
            <person name="Tsui H.-C.T."/>
            <person name="Winkler M.E."/>
        </authorList>
    </citation>
    <scope>NUCLEOTIDE SEQUENCE</scope>
</reference>
<dbReference type="FunFam" id="3.30.420.10:FF:000045">
    <property type="entry name" value="3'-5' exonuclease DinG"/>
    <property type="match status" value="1"/>
</dbReference>
<dbReference type="GO" id="GO:0003677">
    <property type="term" value="F:DNA binding"/>
    <property type="evidence" value="ECO:0007669"/>
    <property type="project" value="InterPro"/>
</dbReference>
<feature type="non-terminal residue" evidence="2">
    <location>
        <position position="186"/>
    </location>
</feature>
<dbReference type="CDD" id="cd06127">
    <property type="entry name" value="DEDDh"/>
    <property type="match status" value="1"/>
</dbReference>
<sequence length="186" mass="20420">MIMFPQLSILEEAWVVIDLETTGLSANQDMIIEVGAIKFQGEHKVDSFEALVNPGRQLTDFVKQLTGITQNEVDSAVPFSAIAEDLAEFVGNSPVLGHNLSFDLDFLRSNGITLSNTRCDTWDMAFVLMPSARGYSLSQLATSLRIDHLRPHRAISDASATHGVFLKLLELASKLDLASLGEMEQL</sequence>
<protein>
    <recommendedName>
        <fullName evidence="1">Exonuclease domain-containing protein</fullName>
    </recommendedName>
</protein>
<gene>
    <name evidence="2" type="ORF">METZ01_LOCUS365870</name>
</gene>
<dbReference type="PANTHER" id="PTHR30231:SF41">
    <property type="entry name" value="DNA POLYMERASE III SUBUNIT EPSILON"/>
    <property type="match status" value="1"/>
</dbReference>
<dbReference type="SMART" id="SM00479">
    <property type="entry name" value="EXOIII"/>
    <property type="match status" value="1"/>
</dbReference>
<dbReference type="GO" id="GO:0005829">
    <property type="term" value="C:cytosol"/>
    <property type="evidence" value="ECO:0007669"/>
    <property type="project" value="TreeGrafter"/>
</dbReference>
<dbReference type="InterPro" id="IPR012337">
    <property type="entry name" value="RNaseH-like_sf"/>
</dbReference>
<proteinExistence type="predicted"/>